<evidence type="ECO:0000259" key="9">
    <source>
        <dbReference type="Pfam" id="PF13231"/>
    </source>
</evidence>
<proteinExistence type="predicted"/>
<evidence type="ECO:0000256" key="8">
    <source>
        <dbReference type="SAM" id="Phobius"/>
    </source>
</evidence>
<evidence type="ECO:0000256" key="1">
    <source>
        <dbReference type="ARBA" id="ARBA00004651"/>
    </source>
</evidence>
<name>A0A1F5Z841_9BACT</name>
<feature type="domain" description="Glycosyltransferase RgtA/B/C/D-like" evidence="9">
    <location>
        <begin position="73"/>
        <end position="228"/>
    </location>
</feature>
<dbReference type="STRING" id="1798373.A2154_01510"/>
<dbReference type="GO" id="GO:0005886">
    <property type="term" value="C:plasma membrane"/>
    <property type="evidence" value="ECO:0007669"/>
    <property type="project" value="UniProtKB-SubCell"/>
</dbReference>
<evidence type="ECO:0000313" key="11">
    <source>
        <dbReference type="Proteomes" id="UP000176854"/>
    </source>
</evidence>
<reference evidence="10 11" key="1">
    <citation type="journal article" date="2016" name="Nat. Commun.">
        <title>Thousands of microbial genomes shed light on interconnected biogeochemical processes in an aquifer system.</title>
        <authorList>
            <person name="Anantharaman K."/>
            <person name="Brown C.T."/>
            <person name="Hug L.A."/>
            <person name="Sharon I."/>
            <person name="Castelle C.J."/>
            <person name="Probst A.J."/>
            <person name="Thomas B.C."/>
            <person name="Singh A."/>
            <person name="Wilkins M.J."/>
            <person name="Karaoz U."/>
            <person name="Brodie E.L."/>
            <person name="Williams K.H."/>
            <person name="Hubbard S.S."/>
            <person name="Banfield J.F."/>
        </authorList>
    </citation>
    <scope>NUCLEOTIDE SEQUENCE [LARGE SCALE GENOMIC DNA]</scope>
</reference>
<feature type="transmembrane region" description="Helical" evidence="8">
    <location>
        <begin position="93"/>
        <end position="111"/>
    </location>
</feature>
<dbReference type="Pfam" id="PF13231">
    <property type="entry name" value="PMT_2"/>
    <property type="match status" value="1"/>
</dbReference>
<organism evidence="10 11">
    <name type="scientific">Candidatus Gottesmanbacteria bacterium RBG_16_43_7</name>
    <dbReference type="NCBI Taxonomy" id="1798373"/>
    <lineage>
        <taxon>Bacteria</taxon>
        <taxon>Candidatus Gottesmaniibacteriota</taxon>
    </lineage>
</organism>
<evidence type="ECO:0000256" key="3">
    <source>
        <dbReference type="ARBA" id="ARBA00022676"/>
    </source>
</evidence>
<sequence length="510" mass="59717">MFLKSTWFKVIVAVIFIWGITLRSVEVLNHNFLFGFDNGRDFMIARDMVENHKLRLIGAEAGSGSAALKGLFHGPGYYYLLALSYVVFQKNPYGALIIMFLFGITTMVLTYKLTYKIFGRYAAMAALFMVSVSDLVVSQSRFIWGPHPIFPFIILSLFFLYRAYVKPQLGIPLALLFASWTYHFHIGVAVPMVLSILISEIFIYRIKSLKIYLLSMFAVILGFLPMLLFELRHNFLALSNLFNYFTDSTYAKIPINWVFFKEHLFSYWYNFVNTYLFPFSAIPIMVQTILILVVLGLVFWIIRSEKDHANQRFFRSTTLMVAVSFIFYLQLRDTIWDFYLLHNRLIYILLFAYAIGLYIRKLQQGRLIFSIKAILFLFFISMAIGSIQRMNASFRYDYAEKPIFQKIKGKIAIIDYIYNDAKGNNFNIIVSVPYLHPYPYQYLLETYARSRFGFVPADHKNGLVYMIVEPDRDQPWMRSDWILKQSAGSELISEREILPDLIIQKRIYEE</sequence>
<evidence type="ECO:0000256" key="5">
    <source>
        <dbReference type="ARBA" id="ARBA00022692"/>
    </source>
</evidence>
<comment type="caution">
    <text evidence="10">The sequence shown here is derived from an EMBL/GenBank/DDBJ whole genome shotgun (WGS) entry which is preliminary data.</text>
</comment>
<dbReference type="GO" id="GO:0016763">
    <property type="term" value="F:pentosyltransferase activity"/>
    <property type="evidence" value="ECO:0007669"/>
    <property type="project" value="TreeGrafter"/>
</dbReference>
<feature type="transmembrane region" description="Helical" evidence="8">
    <location>
        <begin position="367"/>
        <end position="387"/>
    </location>
</feature>
<feature type="transmembrane region" description="Helical" evidence="8">
    <location>
        <begin position="343"/>
        <end position="360"/>
    </location>
</feature>
<dbReference type="EMBL" id="MFJC01000069">
    <property type="protein sequence ID" value="OGG08347.1"/>
    <property type="molecule type" value="Genomic_DNA"/>
</dbReference>
<dbReference type="AlphaFoldDB" id="A0A1F5Z841"/>
<keyword evidence="5 8" id="KW-0812">Transmembrane</keyword>
<evidence type="ECO:0000256" key="6">
    <source>
        <dbReference type="ARBA" id="ARBA00022989"/>
    </source>
</evidence>
<dbReference type="GO" id="GO:0009103">
    <property type="term" value="P:lipopolysaccharide biosynthetic process"/>
    <property type="evidence" value="ECO:0007669"/>
    <property type="project" value="UniProtKB-ARBA"/>
</dbReference>
<feature type="transmembrane region" description="Helical" evidence="8">
    <location>
        <begin position="275"/>
        <end position="301"/>
    </location>
</feature>
<feature type="transmembrane region" description="Helical" evidence="8">
    <location>
        <begin position="6"/>
        <end position="25"/>
    </location>
</feature>
<evidence type="ECO:0000313" key="10">
    <source>
        <dbReference type="EMBL" id="OGG08347.1"/>
    </source>
</evidence>
<comment type="subcellular location">
    <subcellularLocation>
        <location evidence="1">Cell membrane</location>
        <topology evidence="1">Multi-pass membrane protein</topology>
    </subcellularLocation>
</comment>
<dbReference type="InterPro" id="IPR038731">
    <property type="entry name" value="RgtA/B/C-like"/>
</dbReference>
<accession>A0A1F5Z841</accession>
<evidence type="ECO:0000256" key="2">
    <source>
        <dbReference type="ARBA" id="ARBA00022475"/>
    </source>
</evidence>
<dbReference type="Proteomes" id="UP000176854">
    <property type="component" value="Unassembled WGS sequence"/>
</dbReference>
<feature type="transmembrane region" description="Helical" evidence="8">
    <location>
        <begin position="313"/>
        <end position="331"/>
    </location>
</feature>
<dbReference type="InterPro" id="IPR050297">
    <property type="entry name" value="LipidA_mod_glycosyltrf_83"/>
</dbReference>
<protein>
    <recommendedName>
        <fullName evidence="9">Glycosyltransferase RgtA/B/C/D-like domain-containing protein</fullName>
    </recommendedName>
</protein>
<dbReference type="PANTHER" id="PTHR33908:SF11">
    <property type="entry name" value="MEMBRANE PROTEIN"/>
    <property type="match status" value="1"/>
</dbReference>
<feature type="transmembrane region" description="Helical" evidence="8">
    <location>
        <begin position="184"/>
        <end position="204"/>
    </location>
</feature>
<feature type="transmembrane region" description="Helical" evidence="8">
    <location>
        <begin position="211"/>
        <end position="229"/>
    </location>
</feature>
<feature type="transmembrane region" description="Helical" evidence="8">
    <location>
        <begin position="117"/>
        <end position="137"/>
    </location>
</feature>
<evidence type="ECO:0000256" key="7">
    <source>
        <dbReference type="ARBA" id="ARBA00023136"/>
    </source>
</evidence>
<keyword evidence="2" id="KW-1003">Cell membrane</keyword>
<keyword evidence="4" id="KW-0808">Transferase</keyword>
<dbReference type="PANTHER" id="PTHR33908">
    <property type="entry name" value="MANNOSYLTRANSFERASE YKCB-RELATED"/>
    <property type="match status" value="1"/>
</dbReference>
<evidence type="ECO:0000256" key="4">
    <source>
        <dbReference type="ARBA" id="ARBA00022679"/>
    </source>
</evidence>
<feature type="transmembrane region" description="Helical" evidence="8">
    <location>
        <begin position="149"/>
        <end position="164"/>
    </location>
</feature>
<keyword evidence="6 8" id="KW-1133">Transmembrane helix</keyword>
<keyword evidence="3" id="KW-0328">Glycosyltransferase</keyword>
<keyword evidence="7 8" id="KW-0472">Membrane</keyword>
<gene>
    <name evidence="10" type="ORF">A2154_01510</name>
</gene>